<evidence type="ECO:0000313" key="4">
    <source>
        <dbReference type="Proteomes" id="UP000290568"/>
    </source>
</evidence>
<feature type="domain" description="TNase-like" evidence="2">
    <location>
        <begin position="233"/>
        <end position="387"/>
    </location>
</feature>
<evidence type="ECO:0000256" key="1">
    <source>
        <dbReference type="SAM" id="SignalP"/>
    </source>
</evidence>
<evidence type="ECO:0000313" key="3">
    <source>
        <dbReference type="EMBL" id="VEU58874.1"/>
    </source>
</evidence>
<dbReference type="OrthoDB" id="398206at2"/>
<evidence type="ECO:0000259" key="2">
    <source>
        <dbReference type="PROSITE" id="PS50830"/>
    </source>
</evidence>
<protein>
    <recommendedName>
        <fullName evidence="2">TNase-like domain-containing protein</fullName>
    </recommendedName>
</protein>
<accession>A0A449A3U1</accession>
<dbReference type="InterPro" id="IPR035437">
    <property type="entry name" value="SNase_OB-fold_sf"/>
</dbReference>
<dbReference type="Proteomes" id="UP000290568">
    <property type="component" value="Chromosome"/>
</dbReference>
<dbReference type="EMBL" id="LR214950">
    <property type="protein sequence ID" value="VEU58874.1"/>
    <property type="molecule type" value="Genomic_DNA"/>
</dbReference>
<name>A0A449A3U1_9BACT</name>
<feature type="chain" id="PRO_5019210752" description="TNase-like domain-containing protein" evidence="1">
    <location>
        <begin position="21"/>
        <end position="423"/>
    </location>
</feature>
<dbReference type="Gene3D" id="2.40.50.90">
    <property type="match status" value="1"/>
</dbReference>
<sequence>MKLKTKILCLAVGISPIAMPLAFVSCNNEKTQSTKQNVLTINIQEKNTDSENFHEFDLELRTLKNKQQRYRLKPINGDFDIAWYSKAQSYVQQKMVEKVTEALNPLIEIDERNKFLNLVTDFKNVPEEINLNYNGITFNVSLIPEETRLSADIINRETIDLETNKITVKYQISYKLTYKGLDVQDFSNSIYWTKKIEKDINPTLLQTMNIISSDWENVKSRFIPINADWSKIAYRDGEIISQADGDTFTVRYSDGKEPVQQIIRLNAIDTPEKAIKTTQASSFEKSFALLATKFGEMALPRGTQVRIGFNLQDTDTYGRLTSDIFFGENFQYSYNVEITRAGFTLPASKTGWNSRIKEPNTYENVVYRHMADAFDQAIENSWGAFTYWNTPIEFQKNVYLLKPNSAWQAFYSKSADLKVKDIK</sequence>
<gene>
    <name evidence="3" type="ORF">NCTC10183_00664</name>
</gene>
<dbReference type="PROSITE" id="PS50830">
    <property type="entry name" value="TNASE_3"/>
    <property type="match status" value="1"/>
</dbReference>
<dbReference type="SMART" id="SM00318">
    <property type="entry name" value="SNc"/>
    <property type="match status" value="1"/>
</dbReference>
<keyword evidence="1" id="KW-0732">Signal</keyword>
<keyword evidence="4" id="KW-1185">Reference proteome</keyword>
<dbReference type="PROSITE" id="PS51257">
    <property type="entry name" value="PROKAR_LIPOPROTEIN"/>
    <property type="match status" value="1"/>
</dbReference>
<proteinExistence type="predicted"/>
<dbReference type="AlphaFoldDB" id="A0A449A3U1"/>
<organism evidence="3 4">
    <name type="scientific">Mycoplasmopsis gallinacea</name>
    <dbReference type="NCBI Taxonomy" id="29556"/>
    <lineage>
        <taxon>Bacteria</taxon>
        <taxon>Bacillati</taxon>
        <taxon>Mycoplasmatota</taxon>
        <taxon>Mycoplasmoidales</taxon>
        <taxon>Metamycoplasmataceae</taxon>
        <taxon>Mycoplasmopsis</taxon>
    </lineage>
</organism>
<dbReference type="SUPFAM" id="SSF50199">
    <property type="entry name" value="Staphylococcal nuclease"/>
    <property type="match status" value="1"/>
</dbReference>
<feature type="signal peptide" evidence="1">
    <location>
        <begin position="1"/>
        <end position="20"/>
    </location>
</feature>
<reference evidence="3 4" key="1">
    <citation type="submission" date="2019-01" db="EMBL/GenBank/DDBJ databases">
        <authorList>
            <consortium name="Pathogen Informatics"/>
        </authorList>
    </citation>
    <scope>NUCLEOTIDE SEQUENCE [LARGE SCALE GENOMIC DNA]</scope>
    <source>
        <strain evidence="3 4">NCTC10183</strain>
    </source>
</reference>
<dbReference type="RefSeq" id="WP_129620492.1">
    <property type="nucleotide sequence ID" value="NZ_LR214950.1"/>
</dbReference>
<dbReference type="InterPro" id="IPR016071">
    <property type="entry name" value="Staphylococal_nuclease_OB-fold"/>
</dbReference>